<dbReference type="InterPro" id="IPR003593">
    <property type="entry name" value="AAA+_ATPase"/>
</dbReference>
<reference evidence="4" key="1">
    <citation type="journal article" date="2012" name="MBio">
        <title>Comparative genome analysis of Trichophyton rubrum and related dermatophytes reveals candidate genes involved in infection.</title>
        <authorList>
            <person name="Martinez D.A."/>
            <person name="Oliver B.G."/>
            <person name="Graeser Y."/>
            <person name="Goldberg J.M."/>
            <person name="Li W."/>
            <person name="Martinez-Rossi N.M."/>
            <person name="Monod M."/>
            <person name="Shelest E."/>
            <person name="Barton R.C."/>
            <person name="Birch E."/>
            <person name="Brakhage A.A."/>
            <person name="Chen Z."/>
            <person name="Gurr S.J."/>
            <person name="Heiman D."/>
            <person name="Heitman J."/>
            <person name="Kosti I."/>
            <person name="Rossi A."/>
            <person name="Saif S."/>
            <person name="Samalova M."/>
            <person name="Saunders C.W."/>
            <person name="Shea T."/>
            <person name="Summerbell R.C."/>
            <person name="Xu J."/>
            <person name="Young S."/>
            <person name="Zeng Q."/>
            <person name="Birren B.W."/>
            <person name="Cuomo C.A."/>
            <person name="White T.C."/>
        </authorList>
    </citation>
    <scope>NUCLEOTIDE SEQUENCE [LARGE SCALE GENOMIC DNA]</scope>
    <source>
        <strain evidence="4">ATCC MYA-4604 / CBS 118893</strain>
    </source>
</reference>
<dbReference type="InterPro" id="IPR027417">
    <property type="entry name" value="P-loop_NTPase"/>
</dbReference>
<dbReference type="HOGENOM" id="CLU_004471_6_3_1"/>
<dbReference type="EMBL" id="DS989823">
    <property type="protein sequence ID" value="EFQ99031.1"/>
    <property type="molecule type" value="Genomic_DNA"/>
</dbReference>
<sequence>MGFNVSEAVWRWRCKAFGTNDKIKPRSQTRKAGAAPEENTQGADALIKIFYESKNSREEHRTWVDYPPKQLSKTASKAQDRAAIRVYKIVDLDKPVISGRPTLKYFKITIQSPLLVAALKDIVEKDEIYLEKTEPAEFTTPFAPLYFNADEIAALLKSAGKGTPLREHLELLLNLMDDMFAETRSRVQLLQASGLASSDLLWAYFPTGSPVYIWEGECESLGKVIGTDILKCNSRSVMRLRCRIMKFDGQEYVWEEYKDIIPSFKGNIPITDLPFYPLRFHEDPEAVKSRLIKRARKALDYQGLSYGSYTGIALFKAKDGMIKHNVDGRILIDVVGYNKHHDALRSPDSGVENPMKRKTRVLQTDTNPETEKPVLEITGPNNASLTGGTKPRATKHISTEDQDKNKQGILGLGSEMMYMSPFLEGFALKNKEWLNFYIEDIEQVKWNDEAYDHLVYDEQQKDLILSFVEHHYNSKKVSDDVITGKGQGLNILLSGPPGTGKTLTAEAVADRCRKPLFYLQAEDLGIQAAELGNNIKKVFELALEWNAVILLDEADVFMAERNPNDIHRNELVSIFLRELEYYRGVIFLTTNLYDTIDTAFRSRINLHLLFKPLSQNARSQVWAKFLSRLAPIHAMPDQKEAKTVLDQLTDEDLKELSMWQLNGREIKNAVKMVKSWCDQKGYEISLARMESGIKVSAPQALKRDFSRPAGLYD</sequence>
<dbReference type="Gene3D" id="3.40.50.300">
    <property type="entry name" value="P-loop containing nucleotide triphosphate hydrolases"/>
    <property type="match status" value="1"/>
</dbReference>
<dbReference type="VEuPathDB" id="FungiDB:MGYG_02043"/>
<dbReference type="STRING" id="535722.E4UPE2"/>
<accession>E4UPE2</accession>
<evidence type="ECO:0000313" key="3">
    <source>
        <dbReference type="EMBL" id="EFQ99031.1"/>
    </source>
</evidence>
<evidence type="ECO:0000313" key="4">
    <source>
        <dbReference type="Proteomes" id="UP000002669"/>
    </source>
</evidence>
<dbReference type="PANTHER" id="PTHR46411">
    <property type="entry name" value="FAMILY ATPASE, PUTATIVE-RELATED"/>
    <property type="match status" value="1"/>
</dbReference>
<dbReference type="InParanoid" id="E4UPE2"/>
<dbReference type="PANTHER" id="PTHR46411:SF3">
    <property type="entry name" value="AAA+ ATPASE DOMAIN-CONTAINING PROTEIN"/>
    <property type="match status" value="1"/>
</dbReference>
<dbReference type="eggNOG" id="KOG0730">
    <property type="taxonomic scope" value="Eukaryota"/>
</dbReference>
<name>E4UPE2_ARTGP</name>
<proteinExistence type="predicted"/>
<dbReference type="OMA" id="VDYPPKQ"/>
<feature type="region of interest" description="Disordered" evidence="1">
    <location>
        <begin position="361"/>
        <end position="406"/>
    </location>
</feature>
<feature type="compositionally biased region" description="Basic and acidic residues" evidence="1">
    <location>
        <begin position="397"/>
        <end position="406"/>
    </location>
</feature>
<dbReference type="InterPro" id="IPR003959">
    <property type="entry name" value="ATPase_AAA_core"/>
</dbReference>
<dbReference type="OrthoDB" id="10042665at2759"/>
<dbReference type="Pfam" id="PF00004">
    <property type="entry name" value="AAA"/>
    <property type="match status" value="1"/>
</dbReference>
<dbReference type="GO" id="GO:0005524">
    <property type="term" value="F:ATP binding"/>
    <property type="evidence" value="ECO:0007669"/>
    <property type="project" value="InterPro"/>
</dbReference>
<dbReference type="Proteomes" id="UP000002669">
    <property type="component" value="Unassembled WGS sequence"/>
</dbReference>
<dbReference type="Pfam" id="PF22942">
    <property type="entry name" value="DUF7025"/>
    <property type="match status" value="1"/>
</dbReference>
<dbReference type="InterPro" id="IPR054289">
    <property type="entry name" value="DUF7025"/>
</dbReference>
<evidence type="ECO:0000256" key="1">
    <source>
        <dbReference type="SAM" id="MobiDB-lite"/>
    </source>
</evidence>
<dbReference type="SMART" id="SM00382">
    <property type="entry name" value="AAA"/>
    <property type="match status" value="1"/>
</dbReference>
<dbReference type="RefSeq" id="XP_003174514.1">
    <property type="nucleotide sequence ID" value="XM_003174466.1"/>
</dbReference>
<protein>
    <recommendedName>
        <fullName evidence="2">AAA+ ATPase domain-containing protein</fullName>
    </recommendedName>
</protein>
<dbReference type="AlphaFoldDB" id="E4UPE2"/>
<dbReference type="GO" id="GO:0016887">
    <property type="term" value="F:ATP hydrolysis activity"/>
    <property type="evidence" value="ECO:0007669"/>
    <property type="project" value="InterPro"/>
</dbReference>
<feature type="domain" description="AAA+ ATPase" evidence="2">
    <location>
        <begin position="487"/>
        <end position="614"/>
    </location>
</feature>
<evidence type="ECO:0000259" key="2">
    <source>
        <dbReference type="SMART" id="SM00382"/>
    </source>
</evidence>
<organism evidence="4">
    <name type="scientific">Arthroderma gypseum (strain ATCC MYA-4604 / CBS 118893)</name>
    <name type="common">Microsporum gypseum</name>
    <dbReference type="NCBI Taxonomy" id="535722"/>
    <lineage>
        <taxon>Eukaryota</taxon>
        <taxon>Fungi</taxon>
        <taxon>Dikarya</taxon>
        <taxon>Ascomycota</taxon>
        <taxon>Pezizomycotina</taxon>
        <taxon>Eurotiomycetes</taxon>
        <taxon>Eurotiomycetidae</taxon>
        <taxon>Onygenales</taxon>
        <taxon>Arthrodermataceae</taxon>
        <taxon>Nannizzia</taxon>
    </lineage>
</organism>
<keyword evidence="4" id="KW-1185">Reference proteome</keyword>
<dbReference type="GeneID" id="10029810"/>
<gene>
    <name evidence="3" type="ORF">MGYG_02043</name>
</gene>
<dbReference type="CDD" id="cd19481">
    <property type="entry name" value="RecA-like_protease"/>
    <property type="match status" value="1"/>
</dbReference>
<dbReference type="SUPFAM" id="SSF52540">
    <property type="entry name" value="P-loop containing nucleoside triphosphate hydrolases"/>
    <property type="match status" value="1"/>
</dbReference>